<feature type="domain" description="Thioredoxin" evidence="9">
    <location>
        <begin position="36"/>
        <end position="120"/>
    </location>
</feature>
<dbReference type="InterPro" id="IPR013766">
    <property type="entry name" value="Thioredoxin_domain"/>
</dbReference>
<keyword evidence="4 7" id="KW-0472">Membrane</keyword>
<dbReference type="Proteomes" id="UP001153709">
    <property type="component" value="Chromosome 8"/>
</dbReference>
<proteinExistence type="predicted"/>
<keyword evidence="11" id="KW-1185">Reference proteome</keyword>
<keyword evidence="3 7" id="KW-1133">Transmembrane helix</keyword>
<dbReference type="Gene3D" id="3.40.30.10">
    <property type="entry name" value="Glutaredoxin"/>
    <property type="match status" value="1"/>
</dbReference>
<gene>
    <name evidence="10" type="ORF">DIABBA_LOCUS12167</name>
</gene>
<feature type="compositionally biased region" description="Acidic residues" evidence="6">
    <location>
        <begin position="427"/>
        <end position="440"/>
    </location>
</feature>
<dbReference type="GO" id="GO:0005789">
    <property type="term" value="C:endoplasmic reticulum membrane"/>
    <property type="evidence" value="ECO:0007669"/>
    <property type="project" value="UniProtKB-SubCell"/>
</dbReference>
<evidence type="ECO:0000256" key="2">
    <source>
        <dbReference type="ARBA" id="ARBA00022692"/>
    </source>
</evidence>
<dbReference type="InterPro" id="IPR036249">
    <property type="entry name" value="Thioredoxin-like_sf"/>
</dbReference>
<feature type="transmembrane region" description="Helical" evidence="7">
    <location>
        <begin position="396"/>
        <end position="417"/>
    </location>
</feature>
<comment type="subcellular location">
    <subcellularLocation>
        <location evidence="1">Endoplasmic reticulum membrane</location>
        <topology evidence="1">Single-pass membrane protein</topology>
    </subcellularLocation>
</comment>
<comment type="function">
    <text evidence="5">Probable disulfide isomerase, which participates in the folding of proteins containing disulfide bonds. May act as a dithiol oxidase. Acts as a regulator of endoplasmic reticulum-mitochondria contact sites via its ability to regulate redox signals.</text>
</comment>
<dbReference type="PROSITE" id="PS00194">
    <property type="entry name" value="THIOREDOXIN_1"/>
    <property type="match status" value="1"/>
</dbReference>
<keyword evidence="8" id="KW-0732">Signal</keyword>
<dbReference type="PRINTS" id="PR00421">
    <property type="entry name" value="THIOREDOXIN"/>
</dbReference>
<name>A0A9P0E487_DIABA</name>
<dbReference type="Pfam" id="PF13848">
    <property type="entry name" value="Thioredoxin_6"/>
    <property type="match status" value="1"/>
</dbReference>
<evidence type="ECO:0000256" key="4">
    <source>
        <dbReference type="ARBA" id="ARBA00023136"/>
    </source>
</evidence>
<dbReference type="Pfam" id="PF00085">
    <property type="entry name" value="Thioredoxin"/>
    <property type="match status" value="1"/>
</dbReference>
<dbReference type="InterPro" id="IPR017937">
    <property type="entry name" value="Thioredoxin_CS"/>
</dbReference>
<feature type="signal peptide" evidence="8">
    <location>
        <begin position="1"/>
        <end position="20"/>
    </location>
</feature>
<evidence type="ECO:0000256" key="6">
    <source>
        <dbReference type="SAM" id="MobiDB-lite"/>
    </source>
</evidence>
<dbReference type="SUPFAM" id="SSF52833">
    <property type="entry name" value="Thioredoxin-like"/>
    <property type="match status" value="1"/>
</dbReference>
<evidence type="ECO:0000256" key="3">
    <source>
        <dbReference type="ARBA" id="ARBA00022989"/>
    </source>
</evidence>
<dbReference type="EMBL" id="OU898283">
    <property type="protein sequence ID" value="CAH1284891.1"/>
    <property type="molecule type" value="Genomic_DNA"/>
</dbReference>
<evidence type="ECO:0000313" key="11">
    <source>
        <dbReference type="Proteomes" id="UP001153709"/>
    </source>
</evidence>
<dbReference type="PANTHER" id="PTHR46426">
    <property type="entry name" value="PROTEIN DISULFIDE-ISOMERASE TMX3"/>
    <property type="match status" value="1"/>
</dbReference>
<sequence>MFFNTFNLVLIGLCATCCSSVIIELGDRLSDLWNDGGDWLIKFYAPWCGHCQKLEPVWFEVSKALKKVSSVRVGQVDCSKFPEIATEFGIRGYPTIKFISSNADATFSGDRNKDDIVQFALRMEGPPIRFISSSKYLSKIKRTVDTFFMYNGVQKGELWNEFFHISHQFRAHSLFFAFDDHCGPFITSNGEFITSNENKENCGDAANTPSIYVYKDNKTHFFKVDNLSSRLNDSLSEWVNKERFLTFQKVTLGNINDLIKLKQFIVLVVVDEKKLRENPDMLDYRNMVEKFAISKKEKYNKNFIFGWTGNPELANSIALKVVPLPYLIVLNSTTHEYNIPETDCSKMTEADIETFLDDVDMLSLPTYGGNSFFVRLYRGFFETKTIIKDMWRSNPIMTSLIFIIPLMFLSFIFYTLCFTDVTGNMEEEEEEYDNEDEEDDLHMKKE</sequence>
<evidence type="ECO:0000256" key="7">
    <source>
        <dbReference type="SAM" id="Phobius"/>
    </source>
</evidence>
<feature type="region of interest" description="Disordered" evidence="6">
    <location>
        <begin position="427"/>
        <end position="446"/>
    </location>
</feature>
<accession>A0A9P0E487</accession>
<dbReference type="AlphaFoldDB" id="A0A9P0E487"/>
<dbReference type="PANTHER" id="PTHR46426:SF1">
    <property type="entry name" value="PROTEIN DISULFIDE-ISOMERASE TMX3"/>
    <property type="match status" value="1"/>
</dbReference>
<dbReference type="OrthoDB" id="74910at2759"/>
<protein>
    <recommendedName>
        <fullName evidence="9">Thioredoxin domain-containing protein</fullName>
    </recommendedName>
</protein>
<keyword evidence="2 7" id="KW-0812">Transmembrane</keyword>
<evidence type="ECO:0000313" key="10">
    <source>
        <dbReference type="EMBL" id="CAH1284891.1"/>
    </source>
</evidence>
<dbReference type="InterPro" id="IPR052250">
    <property type="entry name" value="PDI_TMX3"/>
</dbReference>
<evidence type="ECO:0000256" key="8">
    <source>
        <dbReference type="SAM" id="SignalP"/>
    </source>
</evidence>
<evidence type="ECO:0000256" key="5">
    <source>
        <dbReference type="ARBA" id="ARBA00045246"/>
    </source>
</evidence>
<feature type="chain" id="PRO_5040384039" description="Thioredoxin domain-containing protein" evidence="8">
    <location>
        <begin position="21"/>
        <end position="446"/>
    </location>
</feature>
<reference evidence="10" key="1">
    <citation type="submission" date="2022-01" db="EMBL/GenBank/DDBJ databases">
        <authorList>
            <person name="King R."/>
        </authorList>
    </citation>
    <scope>NUCLEOTIDE SEQUENCE</scope>
</reference>
<organism evidence="10 11">
    <name type="scientific">Diabrotica balteata</name>
    <name type="common">Banded cucumber beetle</name>
    <dbReference type="NCBI Taxonomy" id="107213"/>
    <lineage>
        <taxon>Eukaryota</taxon>
        <taxon>Metazoa</taxon>
        <taxon>Ecdysozoa</taxon>
        <taxon>Arthropoda</taxon>
        <taxon>Hexapoda</taxon>
        <taxon>Insecta</taxon>
        <taxon>Pterygota</taxon>
        <taxon>Neoptera</taxon>
        <taxon>Endopterygota</taxon>
        <taxon>Coleoptera</taxon>
        <taxon>Polyphaga</taxon>
        <taxon>Cucujiformia</taxon>
        <taxon>Chrysomeloidea</taxon>
        <taxon>Chrysomelidae</taxon>
        <taxon>Galerucinae</taxon>
        <taxon>Diabroticina</taxon>
        <taxon>Diabroticites</taxon>
        <taxon>Diabrotica</taxon>
    </lineage>
</organism>
<evidence type="ECO:0000256" key="1">
    <source>
        <dbReference type="ARBA" id="ARBA00004389"/>
    </source>
</evidence>
<evidence type="ECO:0000259" key="9">
    <source>
        <dbReference type="Pfam" id="PF00085"/>
    </source>
</evidence>